<dbReference type="EMBL" id="JARIHO010000084">
    <property type="protein sequence ID" value="KAJ7308698.1"/>
    <property type="molecule type" value="Genomic_DNA"/>
</dbReference>
<protein>
    <submittedName>
        <fullName evidence="3">Uncharacterized protein</fullName>
    </submittedName>
</protein>
<feature type="signal peptide" evidence="2">
    <location>
        <begin position="1"/>
        <end position="19"/>
    </location>
</feature>
<proteinExistence type="predicted"/>
<sequence>MKITLVLAACASFLLTVSGSPVANAGSNSSRIAYASRWAAELQALSLAEAAGLAPKGQRGTAPAHREDIARLESQWAERATAEEGFPRLPNDVSRDQRPLVETSRPQSGYISVHRGNSHGPFLGFLATNKVFETRTDAIAYSIAEPESSVTHINVVDSSLQMCVAAGPFGEFIGPSTKAFHLPRHASGGNEKGPHWSPELNTFILTSAFSLNPDSKEITVHWVNPDGDSPRTTIALADERVFYTGDVSAFEEIVDGSDVEVVAFNWVEMRAD</sequence>
<organism evidence="3 4">
    <name type="scientific">Mycena albidolilacea</name>
    <dbReference type="NCBI Taxonomy" id="1033008"/>
    <lineage>
        <taxon>Eukaryota</taxon>
        <taxon>Fungi</taxon>
        <taxon>Dikarya</taxon>
        <taxon>Basidiomycota</taxon>
        <taxon>Agaricomycotina</taxon>
        <taxon>Agaricomycetes</taxon>
        <taxon>Agaricomycetidae</taxon>
        <taxon>Agaricales</taxon>
        <taxon>Marasmiineae</taxon>
        <taxon>Mycenaceae</taxon>
        <taxon>Mycena</taxon>
    </lineage>
</organism>
<comment type="caution">
    <text evidence="3">The sequence shown here is derived from an EMBL/GenBank/DDBJ whole genome shotgun (WGS) entry which is preliminary data.</text>
</comment>
<reference evidence="3" key="1">
    <citation type="submission" date="2023-03" db="EMBL/GenBank/DDBJ databases">
        <title>Massive genome expansion in bonnet fungi (Mycena s.s.) driven by repeated elements and novel gene families across ecological guilds.</title>
        <authorList>
            <consortium name="Lawrence Berkeley National Laboratory"/>
            <person name="Harder C.B."/>
            <person name="Miyauchi S."/>
            <person name="Viragh M."/>
            <person name="Kuo A."/>
            <person name="Thoen E."/>
            <person name="Andreopoulos B."/>
            <person name="Lu D."/>
            <person name="Skrede I."/>
            <person name="Drula E."/>
            <person name="Henrissat B."/>
            <person name="Morin E."/>
            <person name="Kohler A."/>
            <person name="Barry K."/>
            <person name="LaButti K."/>
            <person name="Morin E."/>
            <person name="Salamov A."/>
            <person name="Lipzen A."/>
            <person name="Mereny Z."/>
            <person name="Hegedus B."/>
            <person name="Baldrian P."/>
            <person name="Stursova M."/>
            <person name="Weitz H."/>
            <person name="Taylor A."/>
            <person name="Grigoriev I.V."/>
            <person name="Nagy L.G."/>
            <person name="Martin F."/>
            <person name="Kauserud H."/>
        </authorList>
    </citation>
    <scope>NUCLEOTIDE SEQUENCE</scope>
    <source>
        <strain evidence="3">CBHHK002</strain>
    </source>
</reference>
<feature type="region of interest" description="Disordered" evidence="1">
    <location>
        <begin position="81"/>
        <end position="113"/>
    </location>
</feature>
<evidence type="ECO:0000313" key="3">
    <source>
        <dbReference type="EMBL" id="KAJ7308698.1"/>
    </source>
</evidence>
<feature type="chain" id="PRO_5042033237" evidence="2">
    <location>
        <begin position="20"/>
        <end position="272"/>
    </location>
</feature>
<dbReference type="Proteomes" id="UP001218218">
    <property type="component" value="Unassembled WGS sequence"/>
</dbReference>
<evidence type="ECO:0000256" key="2">
    <source>
        <dbReference type="SAM" id="SignalP"/>
    </source>
</evidence>
<evidence type="ECO:0000256" key="1">
    <source>
        <dbReference type="SAM" id="MobiDB-lite"/>
    </source>
</evidence>
<dbReference type="AlphaFoldDB" id="A0AAD7EB15"/>
<keyword evidence="2" id="KW-0732">Signal</keyword>
<gene>
    <name evidence="3" type="ORF">DFH08DRAFT_1088392</name>
</gene>
<accession>A0AAD7EB15</accession>
<keyword evidence="4" id="KW-1185">Reference proteome</keyword>
<evidence type="ECO:0000313" key="4">
    <source>
        <dbReference type="Proteomes" id="UP001218218"/>
    </source>
</evidence>
<name>A0AAD7EB15_9AGAR</name>